<dbReference type="AlphaFoldDB" id="A0A7W5AMY0"/>
<reference evidence="2 3" key="1">
    <citation type="submission" date="2020-08" db="EMBL/GenBank/DDBJ databases">
        <title>Genomic Encyclopedia of Type Strains, Phase III (KMG-III): the genomes of soil and plant-associated and newly described type strains.</title>
        <authorList>
            <person name="Whitman W."/>
        </authorList>
    </citation>
    <scope>NUCLEOTIDE SEQUENCE [LARGE SCALE GENOMIC DNA]</scope>
    <source>
        <strain evidence="2 3">CECT 3287</strain>
    </source>
</reference>
<evidence type="ECO:0000256" key="1">
    <source>
        <dbReference type="SAM" id="Phobius"/>
    </source>
</evidence>
<feature type="transmembrane region" description="Helical" evidence="1">
    <location>
        <begin position="107"/>
        <end position="129"/>
    </location>
</feature>
<evidence type="ECO:0000313" key="2">
    <source>
        <dbReference type="EMBL" id="MBB3099020.1"/>
    </source>
</evidence>
<proteinExistence type="predicted"/>
<keyword evidence="1" id="KW-0812">Transmembrane</keyword>
<keyword evidence="1" id="KW-1133">Transmembrane helix</keyword>
<feature type="transmembrane region" description="Helical" evidence="1">
    <location>
        <begin position="39"/>
        <end position="57"/>
    </location>
</feature>
<keyword evidence="3" id="KW-1185">Reference proteome</keyword>
<dbReference type="EMBL" id="JACHXF010000017">
    <property type="protein sequence ID" value="MBB3099020.1"/>
    <property type="molecule type" value="Genomic_DNA"/>
</dbReference>
<keyword evidence="1" id="KW-0472">Membrane</keyword>
<sequence length="173" mass="19049">MTGEETIDALARTLDALDDHLRSSDATARRSERNRLSMLHLHALAACYIGPLFTLIGEESRRGAAWAVIRLIPGSTTSLGVLLTAGGVVLGVATWRRALVWEMAGLCVLLSWYLIVAVSFGLGAAGWYLRWDWVDGSRPAPYAHGIYLHLFTIMIVHLGTLAKIRRARRKAAR</sequence>
<organism evidence="2 3">
    <name type="scientific">Actinoplanes campanulatus</name>
    <dbReference type="NCBI Taxonomy" id="113559"/>
    <lineage>
        <taxon>Bacteria</taxon>
        <taxon>Bacillati</taxon>
        <taxon>Actinomycetota</taxon>
        <taxon>Actinomycetes</taxon>
        <taxon>Micromonosporales</taxon>
        <taxon>Micromonosporaceae</taxon>
        <taxon>Actinoplanes</taxon>
    </lineage>
</organism>
<dbReference type="RefSeq" id="WP_183225105.1">
    <property type="nucleotide sequence ID" value="NZ_BMPW01000020.1"/>
</dbReference>
<dbReference type="Proteomes" id="UP000590749">
    <property type="component" value="Unassembled WGS sequence"/>
</dbReference>
<accession>A0A7W5AMY0</accession>
<gene>
    <name evidence="2" type="ORF">FHR83_006726</name>
</gene>
<evidence type="ECO:0000313" key="3">
    <source>
        <dbReference type="Proteomes" id="UP000590749"/>
    </source>
</evidence>
<name>A0A7W5AMY0_9ACTN</name>
<comment type="caution">
    <text evidence="2">The sequence shown here is derived from an EMBL/GenBank/DDBJ whole genome shotgun (WGS) entry which is preliminary data.</text>
</comment>
<feature type="transmembrane region" description="Helical" evidence="1">
    <location>
        <begin position="141"/>
        <end position="164"/>
    </location>
</feature>
<feature type="transmembrane region" description="Helical" evidence="1">
    <location>
        <begin position="77"/>
        <end position="95"/>
    </location>
</feature>
<protein>
    <submittedName>
        <fullName evidence="2">Uncharacterized protein</fullName>
    </submittedName>
</protein>